<keyword evidence="4" id="KW-1185">Reference proteome</keyword>
<sequence length="257" mass="26699">MNDGDVTTEVRTEVTDGVAVLTVSNPARRNALNLDLSQKLVAAVEAANADDSVGAIVVTGQAPAFCAGGDLAELQEADPATLKRVYSGFLAIASSPLPTLAAVNGAAVGAGINLALACDVRLAGPSARFDVRFMQLGLHPGGGYTWMAQRALGAQGTAAMTLFGDVLDAREAERIGLAWRAYDSDEDLMAGARELAGRAAAAPRDLIVTTKATMRITSRLAAHADATDVEVRAQAETVHSEAFAERVAALQKKISRK</sequence>
<comment type="similarity">
    <text evidence="1 2">Belongs to the enoyl-CoA hydratase/isomerase family.</text>
</comment>
<gene>
    <name evidence="3" type="ORF">HDA37_003762</name>
</gene>
<dbReference type="NCBIfam" id="NF004525">
    <property type="entry name" value="PRK05870.1"/>
    <property type="match status" value="1"/>
</dbReference>
<protein>
    <submittedName>
        <fullName evidence="3">Enoyl-CoA hydratase</fullName>
        <ecNumber evidence="3">4.2.1.17</ecNumber>
    </submittedName>
</protein>
<dbReference type="EC" id="4.2.1.17" evidence="3"/>
<proteinExistence type="inferred from homology"/>
<dbReference type="InterPro" id="IPR001753">
    <property type="entry name" value="Enoyl-CoA_hydra/iso"/>
</dbReference>
<comment type="caution">
    <text evidence="3">The sequence shown here is derived from an EMBL/GenBank/DDBJ whole genome shotgun (WGS) entry which is preliminary data.</text>
</comment>
<dbReference type="InterPro" id="IPR029045">
    <property type="entry name" value="ClpP/crotonase-like_dom_sf"/>
</dbReference>
<accession>A0A852W395</accession>
<dbReference type="GO" id="GO:0004300">
    <property type="term" value="F:enoyl-CoA hydratase activity"/>
    <property type="evidence" value="ECO:0007669"/>
    <property type="project" value="UniProtKB-EC"/>
</dbReference>
<dbReference type="AlphaFoldDB" id="A0A852W395"/>
<evidence type="ECO:0000313" key="3">
    <source>
        <dbReference type="EMBL" id="NYG03477.1"/>
    </source>
</evidence>
<dbReference type="EMBL" id="JACCCZ010000001">
    <property type="protein sequence ID" value="NYG03477.1"/>
    <property type="molecule type" value="Genomic_DNA"/>
</dbReference>
<dbReference type="GeneID" id="98053466"/>
<dbReference type="PANTHER" id="PTHR11941:SF54">
    <property type="entry name" value="ENOYL-COA HYDRATASE, MITOCHONDRIAL"/>
    <property type="match status" value="1"/>
</dbReference>
<evidence type="ECO:0000256" key="2">
    <source>
        <dbReference type="RuleBase" id="RU003707"/>
    </source>
</evidence>
<name>A0A852W395_PSEA5</name>
<dbReference type="RefSeq" id="WP_073576530.1">
    <property type="nucleotide sequence ID" value="NZ_BAAAJZ010000003.1"/>
</dbReference>
<dbReference type="PROSITE" id="PS00166">
    <property type="entry name" value="ENOYL_COA_HYDRATASE"/>
    <property type="match status" value="1"/>
</dbReference>
<dbReference type="GO" id="GO:0006635">
    <property type="term" value="P:fatty acid beta-oxidation"/>
    <property type="evidence" value="ECO:0007669"/>
    <property type="project" value="TreeGrafter"/>
</dbReference>
<dbReference type="CDD" id="cd06558">
    <property type="entry name" value="crotonase-like"/>
    <property type="match status" value="1"/>
</dbReference>
<dbReference type="InterPro" id="IPR018376">
    <property type="entry name" value="Enoyl-CoA_hyd/isom_CS"/>
</dbReference>
<dbReference type="Proteomes" id="UP000549695">
    <property type="component" value="Unassembled WGS sequence"/>
</dbReference>
<organism evidence="3 4">
    <name type="scientific">Pseudonocardia alni</name>
    <name type="common">Amycolata alni</name>
    <dbReference type="NCBI Taxonomy" id="33907"/>
    <lineage>
        <taxon>Bacteria</taxon>
        <taxon>Bacillati</taxon>
        <taxon>Actinomycetota</taxon>
        <taxon>Actinomycetes</taxon>
        <taxon>Pseudonocardiales</taxon>
        <taxon>Pseudonocardiaceae</taxon>
        <taxon>Pseudonocardia</taxon>
    </lineage>
</organism>
<dbReference type="PANTHER" id="PTHR11941">
    <property type="entry name" value="ENOYL-COA HYDRATASE-RELATED"/>
    <property type="match status" value="1"/>
</dbReference>
<evidence type="ECO:0000313" key="4">
    <source>
        <dbReference type="Proteomes" id="UP000549695"/>
    </source>
</evidence>
<evidence type="ECO:0000256" key="1">
    <source>
        <dbReference type="ARBA" id="ARBA00005254"/>
    </source>
</evidence>
<reference evidence="3 4" key="1">
    <citation type="submission" date="2020-07" db="EMBL/GenBank/DDBJ databases">
        <title>Sequencing the genomes of 1000 actinobacteria strains.</title>
        <authorList>
            <person name="Klenk H.-P."/>
        </authorList>
    </citation>
    <scope>NUCLEOTIDE SEQUENCE [LARGE SCALE GENOMIC DNA]</scope>
    <source>
        <strain evidence="3 4">DSM 44749</strain>
    </source>
</reference>
<dbReference type="Pfam" id="PF00378">
    <property type="entry name" value="ECH_1"/>
    <property type="match status" value="1"/>
</dbReference>
<dbReference type="Gene3D" id="3.90.226.10">
    <property type="entry name" value="2-enoyl-CoA Hydratase, Chain A, domain 1"/>
    <property type="match status" value="1"/>
</dbReference>
<dbReference type="SUPFAM" id="SSF52096">
    <property type="entry name" value="ClpP/crotonase"/>
    <property type="match status" value="1"/>
</dbReference>
<keyword evidence="3" id="KW-0456">Lyase</keyword>